<dbReference type="Proteomes" id="UP000327013">
    <property type="component" value="Chromosome 4"/>
</dbReference>
<sequence length="53" mass="6006">MESTKGRVIASEYHGIPHPLSLEPKFGDEDDEEDDVHHDGKTMTLLLRPMCKV</sequence>
<accession>A0A660KQ22</accession>
<dbReference type="EMBL" id="CM017324">
    <property type="protein sequence ID" value="KAE8037894.1"/>
    <property type="molecule type" value="Genomic_DNA"/>
</dbReference>
<proteinExistence type="predicted"/>
<gene>
    <name evidence="1" type="ORF">FH972_010447</name>
</gene>
<evidence type="ECO:0000313" key="1">
    <source>
        <dbReference type="EMBL" id="KAE8037894.1"/>
    </source>
</evidence>
<reference evidence="1 2" key="1">
    <citation type="submission" date="2019-06" db="EMBL/GenBank/DDBJ databases">
        <title>A chromosomal-level reference genome of Carpinus fangiana (Coryloideae, Betulaceae).</title>
        <authorList>
            <person name="Yang X."/>
            <person name="Wang Z."/>
            <person name="Zhang L."/>
            <person name="Hao G."/>
            <person name="Liu J."/>
            <person name="Yang Y."/>
        </authorList>
    </citation>
    <scope>NUCLEOTIDE SEQUENCE [LARGE SCALE GENOMIC DNA]</scope>
    <source>
        <strain evidence="1">Cfa_2016G</strain>
        <tissue evidence="1">Leaf</tissue>
    </source>
</reference>
<organism evidence="1 2">
    <name type="scientific">Carpinus fangiana</name>
    <dbReference type="NCBI Taxonomy" id="176857"/>
    <lineage>
        <taxon>Eukaryota</taxon>
        <taxon>Viridiplantae</taxon>
        <taxon>Streptophyta</taxon>
        <taxon>Embryophyta</taxon>
        <taxon>Tracheophyta</taxon>
        <taxon>Spermatophyta</taxon>
        <taxon>Magnoliopsida</taxon>
        <taxon>eudicotyledons</taxon>
        <taxon>Gunneridae</taxon>
        <taxon>Pentapetalae</taxon>
        <taxon>rosids</taxon>
        <taxon>fabids</taxon>
        <taxon>Fagales</taxon>
        <taxon>Betulaceae</taxon>
        <taxon>Carpinus</taxon>
    </lineage>
</organism>
<dbReference type="AlphaFoldDB" id="A0A660KQ22"/>
<evidence type="ECO:0000313" key="2">
    <source>
        <dbReference type="Proteomes" id="UP000327013"/>
    </source>
</evidence>
<name>A0A660KQ22_9ROSI</name>
<keyword evidence="2" id="KW-1185">Reference proteome</keyword>
<protein>
    <submittedName>
        <fullName evidence="1">Uncharacterized protein</fullName>
    </submittedName>
</protein>